<keyword evidence="2" id="KW-0175">Coiled coil</keyword>
<dbReference type="GO" id="GO:0005484">
    <property type="term" value="F:SNAP receptor activity"/>
    <property type="evidence" value="ECO:0007669"/>
    <property type="project" value="TreeGrafter"/>
</dbReference>
<dbReference type="GO" id="GO:0048278">
    <property type="term" value="P:vesicle docking"/>
    <property type="evidence" value="ECO:0007669"/>
    <property type="project" value="TreeGrafter"/>
</dbReference>
<dbReference type="CDD" id="cd15848">
    <property type="entry name" value="SNARE_syntaxin1-like"/>
    <property type="match status" value="1"/>
</dbReference>
<dbReference type="SMART" id="SM00397">
    <property type="entry name" value="t_SNARE"/>
    <property type="match status" value="1"/>
</dbReference>
<proteinExistence type="predicted"/>
<evidence type="ECO:0000256" key="2">
    <source>
        <dbReference type="SAM" id="Coils"/>
    </source>
</evidence>
<evidence type="ECO:0000259" key="3">
    <source>
        <dbReference type="PROSITE" id="PS50192"/>
    </source>
</evidence>
<comment type="subcellular location">
    <subcellularLocation>
        <location evidence="1">Membrane</location>
        <topology evidence="1">Single-pass type IV membrane protein</topology>
    </subcellularLocation>
</comment>
<dbReference type="InterPro" id="IPR045242">
    <property type="entry name" value="Syntaxin"/>
</dbReference>
<dbReference type="SUPFAM" id="SSF58038">
    <property type="entry name" value="SNARE fusion complex"/>
    <property type="match status" value="1"/>
</dbReference>
<reference evidence="5" key="1">
    <citation type="submission" date="2022-10" db="EMBL/GenBank/DDBJ databases">
        <title>Genome assembly of Pristionchus species.</title>
        <authorList>
            <person name="Yoshida K."/>
            <person name="Sommer R.J."/>
        </authorList>
    </citation>
    <scope>NUCLEOTIDE SEQUENCE [LARGE SCALE GENOMIC DNA]</scope>
    <source>
        <strain evidence="5">RS5460</strain>
    </source>
</reference>
<dbReference type="Pfam" id="PF05739">
    <property type="entry name" value="SNARE"/>
    <property type="match status" value="1"/>
</dbReference>
<evidence type="ECO:0000313" key="4">
    <source>
        <dbReference type="EMBL" id="GMR49331.1"/>
    </source>
</evidence>
<protein>
    <recommendedName>
        <fullName evidence="3">t-SNARE coiled-coil homology domain-containing protein</fullName>
    </recommendedName>
</protein>
<sequence length="113" mass="13094">VKPDAIADNIAWDGKELMEPLTMDSKNEVLEEIKQRTEYIPKLENSIREISEIHFYLGLLISSQGDSLDNIDLNVQQAAEHVNKANKKLRDAAKKKRRTWWRILLSLFFPSSK</sequence>
<dbReference type="GO" id="GO:0006886">
    <property type="term" value="P:intracellular protein transport"/>
    <property type="evidence" value="ECO:0007669"/>
    <property type="project" value="TreeGrafter"/>
</dbReference>
<evidence type="ECO:0000256" key="1">
    <source>
        <dbReference type="ARBA" id="ARBA00004211"/>
    </source>
</evidence>
<dbReference type="Gene3D" id="1.20.5.110">
    <property type="match status" value="1"/>
</dbReference>
<feature type="non-terminal residue" evidence="4">
    <location>
        <position position="113"/>
    </location>
</feature>
<dbReference type="GO" id="GO:0031201">
    <property type="term" value="C:SNARE complex"/>
    <property type="evidence" value="ECO:0007669"/>
    <property type="project" value="TreeGrafter"/>
</dbReference>
<gene>
    <name evidence="4" type="ORF">PMAYCL1PPCAC_19526</name>
</gene>
<feature type="coiled-coil region" evidence="2">
    <location>
        <begin position="68"/>
        <end position="95"/>
    </location>
</feature>
<comment type="caution">
    <text evidence="4">The sequence shown here is derived from an EMBL/GenBank/DDBJ whole genome shotgun (WGS) entry which is preliminary data.</text>
</comment>
<dbReference type="AlphaFoldDB" id="A0AAN5CRJ4"/>
<accession>A0AAN5CRJ4</accession>
<dbReference type="GO" id="GO:0005886">
    <property type="term" value="C:plasma membrane"/>
    <property type="evidence" value="ECO:0007669"/>
    <property type="project" value="TreeGrafter"/>
</dbReference>
<feature type="non-terminal residue" evidence="4">
    <location>
        <position position="1"/>
    </location>
</feature>
<dbReference type="EMBL" id="BTRK01000004">
    <property type="protein sequence ID" value="GMR49331.1"/>
    <property type="molecule type" value="Genomic_DNA"/>
</dbReference>
<dbReference type="Proteomes" id="UP001328107">
    <property type="component" value="Unassembled WGS sequence"/>
</dbReference>
<dbReference type="InterPro" id="IPR000727">
    <property type="entry name" value="T_SNARE_dom"/>
</dbReference>
<dbReference type="PANTHER" id="PTHR19957">
    <property type="entry name" value="SYNTAXIN"/>
    <property type="match status" value="1"/>
</dbReference>
<dbReference type="PANTHER" id="PTHR19957:SF307">
    <property type="entry name" value="PROTEIN SSO1-RELATED"/>
    <property type="match status" value="1"/>
</dbReference>
<dbReference type="GO" id="GO:0006887">
    <property type="term" value="P:exocytosis"/>
    <property type="evidence" value="ECO:0007669"/>
    <property type="project" value="TreeGrafter"/>
</dbReference>
<dbReference type="PROSITE" id="PS50192">
    <property type="entry name" value="T_SNARE"/>
    <property type="match status" value="1"/>
</dbReference>
<name>A0AAN5CRJ4_9BILA</name>
<dbReference type="GO" id="GO:0000149">
    <property type="term" value="F:SNARE binding"/>
    <property type="evidence" value="ECO:0007669"/>
    <property type="project" value="TreeGrafter"/>
</dbReference>
<dbReference type="GO" id="GO:0012505">
    <property type="term" value="C:endomembrane system"/>
    <property type="evidence" value="ECO:0007669"/>
    <property type="project" value="TreeGrafter"/>
</dbReference>
<organism evidence="4 5">
    <name type="scientific">Pristionchus mayeri</name>
    <dbReference type="NCBI Taxonomy" id="1317129"/>
    <lineage>
        <taxon>Eukaryota</taxon>
        <taxon>Metazoa</taxon>
        <taxon>Ecdysozoa</taxon>
        <taxon>Nematoda</taxon>
        <taxon>Chromadorea</taxon>
        <taxon>Rhabditida</taxon>
        <taxon>Rhabditina</taxon>
        <taxon>Diplogasteromorpha</taxon>
        <taxon>Diplogasteroidea</taxon>
        <taxon>Neodiplogasteridae</taxon>
        <taxon>Pristionchus</taxon>
    </lineage>
</organism>
<evidence type="ECO:0000313" key="5">
    <source>
        <dbReference type="Proteomes" id="UP001328107"/>
    </source>
</evidence>
<feature type="domain" description="T-SNARE coiled-coil homology" evidence="3">
    <location>
        <begin position="30"/>
        <end position="92"/>
    </location>
</feature>
<keyword evidence="5" id="KW-1185">Reference proteome</keyword>
<dbReference type="GO" id="GO:0006906">
    <property type="term" value="P:vesicle fusion"/>
    <property type="evidence" value="ECO:0007669"/>
    <property type="project" value="TreeGrafter"/>
</dbReference>